<evidence type="ECO:0000256" key="1">
    <source>
        <dbReference type="SAM" id="MobiDB-lite"/>
    </source>
</evidence>
<dbReference type="EMBL" id="JACEIK010001254">
    <property type="protein sequence ID" value="MCD7467648.1"/>
    <property type="molecule type" value="Genomic_DNA"/>
</dbReference>
<organism evidence="2 3">
    <name type="scientific">Datura stramonium</name>
    <name type="common">Jimsonweed</name>
    <name type="synonym">Common thornapple</name>
    <dbReference type="NCBI Taxonomy" id="4076"/>
    <lineage>
        <taxon>Eukaryota</taxon>
        <taxon>Viridiplantae</taxon>
        <taxon>Streptophyta</taxon>
        <taxon>Embryophyta</taxon>
        <taxon>Tracheophyta</taxon>
        <taxon>Spermatophyta</taxon>
        <taxon>Magnoliopsida</taxon>
        <taxon>eudicotyledons</taxon>
        <taxon>Gunneridae</taxon>
        <taxon>Pentapetalae</taxon>
        <taxon>asterids</taxon>
        <taxon>lamiids</taxon>
        <taxon>Solanales</taxon>
        <taxon>Solanaceae</taxon>
        <taxon>Solanoideae</taxon>
        <taxon>Datureae</taxon>
        <taxon>Datura</taxon>
    </lineage>
</organism>
<feature type="region of interest" description="Disordered" evidence="1">
    <location>
        <begin position="61"/>
        <end position="82"/>
    </location>
</feature>
<gene>
    <name evidence="2" type="ORF">HAX54_005198</name>
</gene>
<proteinExistence type="predicted"/>
<sequence length="82" mass="9398">MAKHRRSKTREIFTQDAVPSANDYPHVWKISSSIAPIMVDEEDELLERTLEFTPFEPYGSTWEDRSKDGKLGVNIDAGDLMQ</sequence>
<protein>
    <submittedName>
        <fullName evidence="2">Uncharacterized protein</fullName>
    </submittedName>
</protein>
<reference evidence="2 3" key="1">
    <citation type="journal article" date="2021" name="BMC Genomics">
        <title>Datura genome reveals duplications of psychoactive alkaloid biosynthetic genes and high mutation rate following tissue culture.</title>
        <authorList>
            <person name="Rajewski A."/>
            <person name="Carter-House D."/>
            <person name="Stajich J."/>
            <person name="Litt A."/>
        </authorList>
    </citation>
    <scope>NUCLEOTIDE SEQUENCE [LARGE SCALE GENOMIC DNA]</scope>
    <source>
        <strain evidence="2">AR-01</strain>
    </source>
</reference>
<accession>A0ABS8T930</accession>
<evidence type="ECO:0000313" key="2">
    <source>
        <dbReference type="EMBL" id="MCD7467648.1"/>
    </source>
</evidence>
<name>A0ABS8T930_DATST</name>
<evidence type="ECO:0000313" key="3">
    <source>
        <dbReference type="Proteomes" id="UP000823775"/>
    </source>
</evidence>
<comment type="caution">
    <text evidence="2">The sequence shown here is derived from an EMBL/GenBank/DDBJ whole genome shotgun (WGS) entry which is preliminary data.</text>
</comment>
<dbReference type="Proteomes" id="UP000823775">
    <property type="component" value="Unassembled WGS sequence"/>
</dbReference>
<keyword evidence="3" id="KW-1185">Reference proteome</keyword>